<dbReference type="STRING" id="1508404.JMA_02010"/>
<evidence type="ECO:0000259" key="3">
    <source>
        <dbReference type="Pfam" id="PF13490"/>
    </source>
</evidence>
<organism evidence="4 5">
    <name type="scientific">Jeotgalibacillus malaysiensis</name>
    <dbReference type="NCBI Taxonomy" id="1508404"/>
    <lineage>
        <taxon>Bacteria</taxon>
        <taxon>Bacillati</taxon>
        <taxon>Bacillota</taxon>
        <taxon>Bacilli</taxon>
        <taxon>Bacillales</taxon>
        <taxon>Caryophanaceae</taxon>
        <taxon>Jeotgalibacillus</taxon>
    </lineage>
</organism>
<accession>A0A0B5ALW6</accession>
<sequence>MNTCPEHIVLLMHDYLDEEISHENEKELKAHLQSCEACKTHFHELKKTVALVQSTSHIQAPSNFTQNVMAKLPKEKKRAGVERWFHRHPLMAAAAVFFLLMGGSLFTNWNGSEELSFTQSEQVVVEGNTVVVPEGETIQGDLTVRNGDLRIEGTVEGNVTIVNGEQFMAGAGGVTGEIEEIDQAFEWLWYSMKSAAKELGSFGQENTEE</sequence>
<proteinExistence type="inferred from homology"/>
<evidence type="ECO:0000256" key="1">
    <source>
        <dbReference type="ARBA" id="ARBA00024353"/>
    </source>
</evidence>
<keyword evidence="5" id="KW-1185">Reference proteome</keyword>
<dbReference type="KEGG" id="jeo:JMA_02010"/>
<evidence type="ECO:0000313" key="5">
    <source>
        <dbReference type="Proteomes" id="UP000031449"/>
    </source>
</evidence>
<dbReference type="HOGENOM" id="CLU_1347302_0_0_9"/>
<protein>
    <recommendedName>
        <fullName evidence="2">Anti-sigma-W factor RsiW</fullName>
    </recommendedName>
</protein>
<dbReference type="InterPro" id="IPR041916">
    <property type="entry name" value="Anti_sigma_zinc_sf"/>
</dbReference>
<feature type="domain" description="Putative zinc-finger" evidence="3">
    <location>
        <begin position="6"/>
        <end position="38"/>
    </location>
</feature>
<reference evidence="4 5" key="1">
    <citation type="submission" date="2014-08" db="EMBL/GenBank/DDBJ databases">
        <title>Complete genome of a marine bacteria Jeotgalibacillus malaysiensis.</title>
        <authorList>
            <person name="Yaakop A.S."/>
            <person name="Chan K.-G."/>
            <person name="Goh K.M."/>
        </authorList>
    </citation>
    <scope>NUCLEOTIDE SEQUENCE [LARGE SCALE GENOMIC DNA]</scope>
    <source>
        <strain evidence="4 5">D5</strain>
    </source>
</reference>
<dbReference type="InterPro" id="IPR027383">
    <property type="entry name" value="Znf_put"/>
</dbReference>
<gene>
    <name evidence="4" type="ORF">JMA_02010</name>
</gene>
<dbReference type="AlphaFoldDB" id="A0A0B5ALW6"/>
<evidence type="ECO:0000313" key="4">
    <source>
        <dbReference type="EMBL" id="AJD89518.1"/>
    </source>
</evidence>
<dbReference type="Proteomes" id="UP000031449">
    <property type="component" value="Chromosome"/>
</dbReference>
<name>A0A0B5ALW6_9BACL</name>
<dbReference type="BioCyc" id="JESP1508404:G14D9-9418-MONOMER"/>
<dbReference type="Pfam" id="PF13490">
    <property type="entry name" value="zf-HC2"/>
    <property type="match status" value="1"/>
</dbReference>
<evidence type="ECO:0000256" key="2">
    <source>
        <dbReference type="ARBA" id="ARBA00024438"/>
    </source>
</evidence>
<dbReference type="EMBL" id="CP009416">
    <property type="protein sequence ID" value="AJD89518.1"/>
    <property type="molecule type" value="Genomic_DNA"/>
</dbReference>
<dbReference type="Gene3D" id="1.10.10.1320">
    <property type="entry name" value="Anti-sigma factor, zinc-finger domain"/>
    <property type="match status" value="1"/>
</dbReference>
<comment type="similarity">
    <text evidence="1">Belongs to the zinc-associated anti-sigma factor (ZAS) superfamily. Anti-sigma-W factor family.</text>
</comment>